<evidence type="ECO:0000256" key="2">
    <source>
        <dbReference type="ARBA" id="ARBA00010333"/>
    </source>
</evidence>
<feature type="signal peptide" evidence="5">
    <location>
        <begin position="1"/>
        <end position="27"/>
    </location>
</feature>
<dbReference type="PROSITE" id="PS51257">
    <property type="entry name" value="PROKAR_LIPOPROTEIN"/>
    <property type="match status" value="1"/>
</dbReference>
<dbReference type="RefSeq" id="WP_186894591.1">
    <property type="nucleotide sequence ID" value="NZ_WJBE01000010.1"/>
</dbReference>
<evidence type="ECO:0000313" key="9">
    <source>
        <dbReference type="Proteomes" id="UP000622405"/>
    </source>
</evidence>
<dbReference type="Pfam" id="PF00497">
    <property type="entry name" value="SBP_bac_3"/>
    <property type="match status" value="1"/>
</dbReference>
<evidence type="ECO:0000256" key="3">
    <source>
        <dbReference type="ARBA" id="ARBA00022729"/>
    </source>
</evidence>
<feature type="chain" id="PRO_5045952792" evidence="5">
    <location>
        <begin position="28"/>
        <end position="263"/>
    </location>
</feature>
<dbReference type="SUPFAM" id="SSF53850">
    <property type="entry name" value="Periplasmic binding protein-like II"/>
    <property type="match status" value="1"/>
</dbReference>
<evidence type="ECO:0000256" key="4">
    <source>
        <dbReference type="RuleBase" id="RU003744"/>
    </source>
</evidence>
<sequence>MKKKKLVLMVLGVLLAGVLSGCSGASADETTYSKIIDKGEMTFAMTGAYPPFNYIDENGDLAGFDIEIANAIAAKMGITAKPITVEWDGIIGGLTGNRFDMILGSMAVTDERLKQVSFSDPYYYDGAQFFAKAGSGLNNISELKNGKVGVVTGTTFHEYLDGMENIAEILQFQSDVDNFKSVDQGRSDGLVTSKVVGARAPIDYGVAIEPVGDLLYTENIAIAIRQDDKELLEAVNTALAAIIADGTYAEISNRWFGMNILEK</sequence>
<keyword evidence="9" id="KW-1185">Reference proteome</keyword>
<evidence type="ECO:0000259" key="6">
    <source>
        <dbReference type="SMART" id="SM00062"/>
    </source>
</evidence>
<feature type="domain" description="Ionotropic glutamate receptor C-terminal" evidence="7">
    <location>
        <begin position="42"/>
        <end position="258"/>
    </location>
</feature>
<dbReference type="SMART" id="SM00062">
    <property type="entry name" value="PBPb"/>
    <property type="match status" value="1"/>
</dbReference>
<evidence type="ECO:0000259" key="7">
    <source>
        <dbReference type="SMART" id="SM00079"/>
    </source>
</evidence>
<comment type="caution">
    <text evidence="8">The sequence shown here is derived from an EMBL/GenBank/DDBJ whole genome shotgun (WGS) entry which is preliminary data.</text>
</comment>
<comment type="similarity">
    <text evidence="2 4">Belongs to the bacterial solute-binding protein 3 family.</text>
</comment>
<dbReference type="Gene3D" id="3.40.190.10">
    <property type="entry name" value="Periplasmic binding protein-like II"/>
    <property type="match status" value="2"/>
</dbReference>
<feature type="domain" description="Solute-binding protein family 3/N-terminal" evidence="6">
    <location>
        <begin position="40"/>
        <end position="259"/>
    </location>
</feature>
<dbReference type="SMART" id="SM00079">
    <property type="entry name" value="PBPe"/>
    <property type="match status" value="1"/>
</dbReference>
<name>A0ABR6YZR4_9FIRM</name>
<keyword evidence="3 5" id="KW-0732">Signal</keyword>
<evidence type="ECO:0000313" key="8">
    <source>
        <dbReference type="EMBL" id="MBC3900352.1"/>
    </source>
</evidence>
<comment type="subcellular location">
    <subcellularLocation>
        <location evidence="1">Cell envelope</location>
    </subcellularLocation>
</comment>
<evidence type="ECO:0000256" key="5">
    <source>
        <dbReference type="SAM" id="SignalP"/>
    </source>
</evidence>
<organism evidence="8 9">
    <name type="scientific">Acetobacterium malicum</name>
    <dbReference type="NCBI Taxonomy" id="52692"/>
    <lineage>
        <taxon>Bacteria</taxon>
        <taxon>Bacillati</taxon>
        <taxon>Bacillota</taxon>
        <taxon>Clostridia</taxon>
        <taxon>Eubacteriales</taxon>
        <taxon>Eubacteriaceae</taxon>
        <taxon>Acetobacterium</taxon>
    </lineage>
</organism>
<dbReference type="PANTHER" id="PTHR35936">
    <property type="entry name" value="MEMBRANE-BOUND LYTIC MUREIN TRANSGLYCOSYLASE F"/>
    <property type="match status" value="1"/>
</dbReference>
<evidence type="ECO:0000256" key="1">
    <source>
        <dbReference type="ARBA" id="ARBA00004196"/>
    </source>
</evidence>
<dbReference type="InterPro" id="IPR018313">
    <property type="entry name" value="SBP_3_CS"/>
</dbReference>
<dbReference type="PANTHER" id="PTHR35936:SF19">
    <property type="entry name" value="AMINO-ACID-BINDING PROTEIN YXEM-RELATED"/>
    <property type="match status" value="1"/>
</dbReference>
<gene>
    <name evidence="8" type="ORF">GH811_12060</name>
</gene>
<protein>
    <submittedName>
        <fullName evidence="8">Transporter substrate-binding domain-containing protein</fullName>
    </submittedName>
</protein>
<reference evidence="8 9" key="1">
    <citation type="journal article" date="2020" name="mSystems">
        <title>Defining Genomic and Predicted Metabolic Features of the Acetobacterium Genus.</title>
        <authorList>
            <person name="Ross D.E."/>
            <person name="Marshall C.W."/>
            <person name="Gulliver D."/>
            <person name="May H.D."/>
            <person name="Norman R.S."/>
        </authorList>
    </citation>
    <scope>NUCLEOTIDE SEQUENCE [LARGE SCALE GENOMIC DNA]</scope>
    <source>
        <strain evidence="8 9">DSM 4132</strain>
    </source>
</reference>
<proteinExistence type="inferred from homology"/>
<accession>A0ABR6YZR4</accession>
<dbReference type="InterPro" id="IPR001638">
    <property type="entry name" value="Solute-binding_3/MltF_N"/>
</dbReference>
<dbReference type="EMBL" id="WJBE01000010">
    <property type="protein sequence ID" value="MBC3900352.1"/>
    <property type="molecule type" value="Genomic_DNA"/>
</dbReference>
<dbReference type="Proteomes" id="UP000622405">
    <property type="component" value="Unassembled WGS sequence"/>
</dbReference>
<dbReference type="PROSITE" id="PS01039">
    <property type="entry name" value="SBP_BACTERIAL_3"/>
    <property type="match status" value="1"/>
</dbReference>
<dbReference type="InterPro" id="IPR001320">
    <property type="entry name" value="Iontro_rcpt_C"/>
</dbReference>